<dbReference type="GO" id="GO:0006098">
    <property type="term" value="P:pentose-phosphate shunt"/>
    <property type="evidence" value="ECO:0007669"/>
    <property type="project" value="InterPro"/>
</dbReference>
<name>A0A514LEY9_9BACI</name>
<evidence type="ECO:0000313" key="5">
    <source>
        <dbReference type="EMBL" id="QDI90409.1"/>
    </source>
</evidence>
<dbReference type="InterPro" id="IPR006115">
    <property type="entry name" value="6PGDH_NADP-bd"/>
</dbReference>
<dbReference type="OrthoDB" id="9804542at2"/>
<dbReference type="InterPro" id="IPR008927">
    <property type="entry name" value="6-PGluconate_DH-like_C_sf"/>
</dbReference>
<comment type="similarity">
    <text evidence="1">Belongs to the 6-phosphogluconate dehydrogenase family.</text>
</comment>
<feature type="domain" description="6-phosphogluconate dehydrogenase C-terminal" evidence="4">
    <location>
        <begin position="167"/>
        <end position="294"/>
    </location>
</feature>
<dbReference type="NCBIfam" id="TIGR00872">
    <property type="entry name" value="gnd_rel"/>
    <property type="match status" value="1"/>
</dbReference>
<keyword evidence="2" id="KW-0560">Oxidoreductase</keyword>
<dbReference type="Pfam" id="PF03446">
    <property type="entry name" value="NAD_binding_2"/>
    <property type="match status" value="1"/>
</dbReference>
<dbReference type="InterPro" id="IPR013328">
    <property type="entry name" value="6PGD_dom2"/>
</dbReference>
<dbReference type="Gene3D" id="3.40.50.720">
    <property type="entry name" value="NAD(P)-binding Rossmann-like Domain"/>
    <property type="match status" value="1"/>
</dbReference>
<dbReference type="AlphaFoldDB" id="A0A514LEY9"/>
<dbReference type="GO" id="GO:0019521">
    <property type="term" value="P:D-gluconate metabolic process"/>
    <property type="evidence" value="ECO:0007669"/>
    <property type="project" value="UniProtKB-KW"/>
</dbReference>
<dbReference type="Proteomes" id="UP000319756">
    <property type="component" value="Chromosome"/>
</dbReference>
<evidence type="ECO:0000259" key="4">
    <source>
        <dbReference type="SMART" id="SM01350"/>
    </source>
</evidence>
<dbReference type="InterPro" id="IPR006114">
    <property type="entry name" value="6PGDH_C"/>
</dbReference>
<dbReference type="InterPro" id="IPR006183">
    <property type="entry name" value="Pgluconate_DH"/>
</dbReference>
<evidence type="ECO:0000256" key="1">
    <source>
        <dbReference type="ARBA" id="ARBA00008419"/>
    </source>
</evidence>
<keyword evidence="6" id="KW-1185">Reference proteome</keyword>
<dbReference type="PANTHER" id="PTHR11811">
    <property type="entry name" value="6-PHOSPHOGLUCONATE DEHYDROGENASE"/>
    <property type="match status" value="1"/>
</dbReference>
<dbReference type="SMART" id="SM01350">
    <property type="entry name" value="6PGD"/>
    <property type="match status" value="1"/>
</dbReference>
<dbReference type="Gene3D" id="1.10.1040.10">
    <property type="entry name" value="N-(1-d-carboxylethyl)-l-norvaline Dehydrogenase, domain 2"/>
    <property type="match status" value="1"/>
</dbReference>
<dbReference type="NCBIfam" id="NF007161">
    <property type="entry name" value="PRK09599.1"/>
    <property type="match status" value="1"/>
</dbReference>
<reference evidence="6" key="1">
    <citation type="submission" date="2019-01" db="EMBL/GenBank/DDBJ databases">
        <title>Genomic analysis of Salicibibacter sp. NKC3-5.</title>
        <authorList>
            <person name="Oh Y.J."/>
        </authorList>
    </citation>
    <scope>NUCLEOTIDE SEQUENCE [LARGE SCALE GENOMIC DNA]</scope>
    <source>
        <strain evidence="6">NKC3-5</strain>
    </source>
</reference>
<organism evidence="5 6">
    <name type="scientific">Salicibibacter halophilus</name>
    <dbReference type="NCBI Taxonomy" id="2502791"/>
    <lineage>
        <taxon>Bacteria</taxon>
        <taxon>Bacillati</taxon>
        <taxon>Bacillota</taxon>
        <taxon>Bacilli</taxon>
        <taxon>Bacillales</taxon>
        <taxon>Bacillaceae</taxon>
        <taxon>Salicibibacter</taxon>
    </lineage>
</organism>
<dbReference type="SUPFAM" id="SSF51735">
    <property type="entry name" value="NAD(P)-binding Rossmann-fold domains"/>
    <property type="match status" value="1"/>
</dbReference>
<keyword evidence="3" id="KW-0311">Gluconate utilization</keyword>
<evidence type="ECO:0000256" key="3">
    <source>
        <dbReference type="ARBA" id="ARBA00023064"/>
    </source>
</evidence>
<accession>A0A514LEY9</accession>
<sequence length="299" mass="33067">MKIGVIGLGKMGFPLSLQLLDNQYEVVGFDPQTENKHALEKEGGEAAASMDDLISRLETPRTILLLVPAGEITEKVFQELRKKLSADDLMIDAGNAHYQDTLRRHQQLKDSGILFADSGTSGGMSGARNGLCAMVGADEKARPRLNELFETITIPNGFLLTGEVGSGHYLKMIHNGIEYGMMQSIGEGFELLEKGPFTYEYENVADMWNHGSVIRGWLMELTAQMFKEEPKLESIKGVMQSSGEGKWTVEAALEYQASAPVIAMSQLMRYRSLDENPFHGKVVAALRHQFGGHEVEKNE</sequence>
<dbReference type="KEGG" id="sale:EPH95_03785"/>
<proteinExistence type="inferred from homology"/>
<evidence type="ECO:0000256" key="2">
    <source>
        <dbReference type="ARBA" id="ARBA00023002"/>
    </source>
</evidence>
<dbReference type="GO" id="GO:0050661">
    <property type="term" value="F:NADP binding"/>
    <property type="evidence" value="ECO:0007669"/>
    <property type="project" value="InterPro"/>
</dbReference>
<dbReference type="GO" id="GO:0004616">
    <property type="term" value="F:phosphogluconate dehydrogenase (decarboxylating) activity"/>
    <property type="evidence" value="ECO:0007669"/>
    <property type="project" value="InterPro"/>
</dbReference>
<evidence type="ECO:0000313" key="6">
    <source>
        <dbReference type="Proteomes" id="UP000319756"/>
    </source>
</evidence>
<dbReference type="RefSeq" id="WP_142087504.1">
    <property type="nucleotide sequence ID" value="NZ_CP035485.1"/>
</dbReference>
<dbReference type="SUPFAM" id="SSF48179">
    <property type="entry name" value="6-phosphogluconate dehydrogenase C-terminal domain-like"/>
    <property type="match status" value="1"/>
</dbReference>
<dbReference type="PRINTS" id="PR00076">
    <property type="entry name" value="6PGDHDRGNASE"/>
</dbReference>
<gene>
    <name evidence="5" type="primary">gnd</name>
    <name evidence="5" type="ORF">EPH95_03785</name>
</gene>
<dbReference type="InterPro" id="IPR004849">
    <property type="entry name" value="6DGDH_YqeC"/>
</dbReference>
<protein>
    <submittedName>
        <fullName evidence="5">Decarboxylating 6-phosphogluconate dehydrogenase</fullName>
    </submittedName>
</protein>
<dbReference type="EMBL" id="CP035485">
    <property type="protein sequence ID" value="QDI90409.1"/>
    <property type="molecule type" value="Genomic_DNA"/>
</dbReference>
<dbReference type="InterPro" id="IPR036291">
    <property type="entry name" value="NAD(P)-bd_dom_sf"/>
</dbReference>
<dbReference type="Pfam" id="PF00393">
    <property type="entry name" value="6PGD"/>
    <property type="match status" value="1"/>
</dbReference>